<accession>A0ABU0FCN1</accession>
<keyword evidence="3" id="KW-1185">Reference proteome</keyword>
<gene>
    <name evidence="2" type="ORF">J3R73_001607</name>
</gene>
<feature type="region of interest" description="Disordered" evidence="1">
    <location>
        <begin position="1"/>
        <end position="22"/>
    </location>
</feature>
<name>A0ABU0FCN1_9HYPH</name>
<dbReference type="Proteomes" id="UP001237448">
    <property type="component" value="Unassembled WGS sequence"/>
</dbReference>
<comment type="caution">
    <text evidence="2">The sequence shown here is derived from an EMBL/GenBank/DDBJ whole genome shotgun (WGS) entry which is preliminary data.</text>
</comment>
<proteinExistence type="predicted"/>
<sequence>MAATGAVSAGRMPSSSRGISRRCTGAGIRHQDQMAPFPWREIFGTLGVKQLTTTPKATAVSLQ</sequence>
<dbReference type="EMBL" id="JAUSVK010000001">
    <property type="protein sequence ID" value="MDQ0391815.1"/>
    <property type="molecule type" value="Genomic_DNA"/>
</dbReference>
<evidence type="ECO:0000313" key="2">
    <source>
        <dbReference type="EMBL" id="MDQ0391815.1"/>
    </source>
</evidence>
<evidence type="ECO:0000313" key="3">
    <source>
        <dbReference type="Proteomes" id="UP001237448"/>
    </source>
</evidence>
<evidence type="ECO:0000256" key="1">
    <source>
        <dbReference type="SAM" id="MobiDB-lite"/>
    </source>
</evidence>
<organism evidence="2 3">
    <name type="scientific">Labrys monachus</name>
    <dbReference type="NCBI Taxonomy" id="217067"/>
    <lineage>
        <taxon>Bacteria</taxon>
        <taxon>Pseudomonadati</taxon>
        <taxon>Pseudomonadota</taxon>
        <taxon>Alphaproteobacteria</taxon>
        <taxon>Hyphomicrobiales</taxon>
        <taxon>Xanthobacteraceae</taxon>
        <taxon>Labrys</taxon>
    </lineage>
</organism>
<protein>
    <submittedName>
        <fullName evidence="2">Uncharacterized protein</fullName>
    </submittedName>
</protein>
<reference evidence="2 3" key="1">
    <citation type="submission" date="2023-07" db="EMBL/GenBank/DDBJ databases">
        <title>Genomic Encyclopedia of Type Strains, Phase IV (KMG-IV): sequencing the most valuable type-strain genomes for metagenomic binning, comparative biology and taxonomic classification.</title>
        <authorList>
            <person name="Goeker M."/>
        </authorList>
    </citation>
    <scope>NUCLEOTIDE SEQUENCE [LARGE SCALE GENOMIC DNA]</scope>
    <source>
        <strain evidence="2 3">DSM 5896</strain>
    </source>
</reference>